<dbReference type="Gene3D" id="3.40.50.1910">
    <property type="match status" value="2"/>
</dbReference>
<dbReference type="Proteomes" id="UP000192356">
    <property type="component" value="Unassembled WGS sequence"/>
</dbReference>
<keyword evidence="3" id="KW-1185">Reference proteome</keyword>
<dbReference type="VEuPathDB" id="MicrosporidiaDB:HERIO_1856"/>
<accession>A0A1X0Q928</accession>
<proteinExistence type="inferred from homology"/>
<dbReference type="InterPro" id="IPR001619">
    <property type="entry name" value="Sec1-like"/>
</dbReference>
<dbReference type="SUPFAM" id="SSF56815">
    <property type="entry name" value="Sec1/munc18-like (SM) proteins"/>
    <property type="match status" value="1"/>
</dbReference>
<dbReference type="Pfam" id="PF00995">
    <property type="entry name" value="Sec1"/>
    <property type="match status" value="1"/>
</dbReference>
<evidence type="ECO:0000313" key="2">
    <source>
        <dbReference type="EMBL" id="ORD96195.1"/>
    </source>
</evidence>
<protein>
    <submittedName>
        <fullName evidence="2">VPS45</fullName>
    </submittedName>
</protein>
<evidence type="ECO:0000313" key="3">
    <source>
        <dbReference type="Proteomes" id="UP000192356"/>
    </source>
</evidence>
<reference evidence="2 3" key="1">
    <citation type="journal article" date="2017" name="Environ. Microbiol.">
        <title>Decay of the glycolytic pathway and adaptation to intranuclear parasitism within Enterocytozoonidae microsporidia.</title>
        <authorList>
            <person name="Wiredu Boakye D."/>
            <person name="Jaroenlak P."/>
            <person name="Prachumwat A."/>
            <person name="Williams T.A."/>
            <person name="Bateman K.S."/>
            <person name="Itsathitphaisarn O."/>
            <person name="Sritunyalucksana K."/>
            <person name="Paszkiewicz K.H."/>
            <person name="Moore K.A."/>
            <person name="Stentiford G.D."/>
            <person name="Williams B.A."/>
        </authorList>
    </citation>
    <scope>NUCLEOTIDE SEQUENCE [LARGE SCALE GENOMIC DNA]</scope>
    <source>
        <strain evidence="2 3">GB1</strain>
    </source>
</reference>
<dbReference type="Gene3D" id="3.90.830.10">
    <property type="entry name" value="Syntaxin Binding Protein 1, Chain A, domain 2"/>
    <property type="match status" value="1"/>
</dbReference>
<dbReference type="OrthoDB" id="2194117at2759"/>
<dbReference type="InterPro" id="IPR043154">
    <property type="entry name" value="Sec-1-like_dom1"/>
</dbReference>
<organism evidence="2 3">
    <name type="scientific">Hepatospora eriocheir</name>
    <dbReference type="NCBI Taxonomy" id="1081669"/>
    <lineage>
        <taxon>Eukaryota</taxon>
        <taxon>Fungi</taxon>
        <taxon>Fungi incertae sedis</taxon>
        <taxon>Microsporidia</taxon>
        <taxon>Hepatosporidae</taxon>
        <taxon>Hepatospora</taxon>
    </lineage>
</organism>
<dbReference type="Gene3D" id="3.40.50.2060">
    <property type="match status" value="1"/>
</dbReference>
<dbReference type="InterPro" id="IPR036045">
    <property type="entry name" value="Sec1-like_sf"/>
</dbReference>
<name>A0A1X0Q928_9MICR</name>
<dbReference type="AlphaFoldDB" id="A0A1X0Q928"/>
<comment type="similarity">
    <text evidence="1">Belongs to the STXBP/unc-18/SEC1 family.</text>
</comment>
<dbReference type="InterPro" id="IPR043127">
    <property type="entry name" value="Sec-1-like_dom3a"/>
</dbReference>
<dbReference type="EMBL" id="LVKB01000117">
    <property type="protein sequence ID" value="ORD96195.1"/>
    <property type="molecule type" value="Genomic_DNA"/>
</dbReference>
<sequence length="385" mass="46176">MFLFKCLEKFYKINNQMKDNLYEEQKSFILNTSTGIKALLFDSDDTKKAINNIISYYEFLEHDYFYFTYLNNKTRKPENIHCVVILDPKNINLLICELTNPYYKSYTILLIKSVDDYTLEILAGTDRYNLIEKILNINLIGIKQDDYFYLVKDLDVSGIFKNIEKYPFIVRQEYNLEDKSYKFIAEDIPTNLNSCKLLYFERETDLITPFITDYYYQSAIYQLFDYSNYMITLNNKKYNLKDTFFERVKFLSVDKVSNELKGIVEDSELYEKHSTIVNELIKKLDLLKSDTEKELKEIKINKERNCKFNNNHLLLAYESPIKRIMKHFIENRLKIINNTKQNNIIKCYYNFVFIKGGTSYREYRDLMSLNSEKHKIYLLSDKILK</sequence>
<dbReference type="PANTHER" id="PTHR11679">
    <property type="entry name" value="VESICLE PROTEIN SORTING-ASSOCIATED"/>
    <property type="match status" value="1"/>
</dbReference>
<comment type="caution">
    <text evidence="2">The sequence shown here is derived from an EMBL/GenBank/DDBJ whole genome shotgun (WGS) entry which is preliminary data.</text>
</comment>
<dbReference type="GO" id="GO:0016192">
    <property type="term" value="P:vesicle-mediated transport"/>
    <property type="evidence" value="ECO:0007669"/>
    <property type="project" value="InterPro"/>
</dbReference>
<gene>
    <name evidence="2" type="primary">VPS45</name>
    <name evidence="2" type="ORF">HERIO_1856</name>
</gene>
<dbReference type="Gene3D" id="1.25.40.60">
    <property type="match status" value="1"/>
</dbReference>
<dbReference type="VEuPathDB" id="MicrosporidiaDB:A0H76_2675"/>
<evidence type="ECO:0000256" key="1">
    <source>
        <dbReference type="ARBA" id="ARBA00009884"/>
    </source>
</evidence>
<dbReference type="InterPro" id="IPR027482">
    <property type="entry name" value="Sec1-like_dom2"/>
</dbReference>